<dbReference type="AlphaFoldDB" id="A0A6J4V6H6"/>
<feature type="non-terminal residue" evidence="2">
    <location>
        <position position="271"/>
    </location>
</feature>
<feature type="region of interest" description="Disordered" evidence="1">
    <location>
        <begin position="1"/>
        <end position="271"/>
    </location>
</feature>
<feature type="compositionally biased region" description="Basic and acidic residues" evidence="1">
    <location>
        <begin position="149"/>
        <end position="166"/>
    </location>
</feature>
<feature type="compositionally biased region" description="Low complexity" evidence="1">
    <location>
        <begin position="211"/>
        <end position="222"/>
    </location>
</feature>
<feature type="compositionally biased region" description="Basic residues" evidence="1">
    <location>
        <begin position="43"/>
        <end position="52"/>
    </location>
</feature>
<proteinExistence type="predicted"/>
<feature type="compositionally biased region" description="Basic residues" evidence="1">
    <location>
        <begin position="191"/>
        <end position="205"/>
    </location>
</feature>
<feature type="compositionally biased region" description="Low complexity" evidence="1">
    <location>
        <begin position="134"/>
        <end position="148"/>
    </location>
</feature>
<feature type="compositionally biased region" description="Low complexity" evidence="1">
    <location>
        <begin position="93"/>
        <end position="119"/>
    </location>
</feature>
<feature type="compositionally biased region" description="Basic residues" evidence="1">
    <location>
        <begin position="18"/>
        <end position="27"/>
    </location>
</feature>
<feature type="compositionally biased region" description="Basic residues" evidence="1">
    <location>
        <begin position="244"/>
        <end position="256"/>
    </location>
</feature>
<dbReference type="EMBL" id="CADCWF010000248">
    <property type="protein sequence ID" value="CAA9570030.1"/>
    <property type="molecule type" value="Genomic_DNA"/>
</dbReference>
<feature type="compositionally biased region" description="Low complexity" evidence="1">
    <location>
        <begin position="167"/>
        <end position="176"/>
    </location>
</feature>
<evidence type="ECO:0000256" key="1">
    <source>
        <dbReference type="SAM" id="MobiDB-lite"/>
    </source>
</evidence>
<name>A0A6J4V6H6_9BACT</name>
<evidence type="ECO:0000313" key="2">
    <source>
        <dbReference type="EMBL" id="CAA9570030.1"/>
    </source>
</evidence>
<gene>
    <name evidence="2" type="ORF">AVDCRST_MAG59-3425</name>
</gene>
<organism evidence="2">
    <name type="scientific">uncultured Thermomicrobiales bacterium</name>
    <dbReference type="NCBI Taxonomy" id="1645740"/>
    <lineage>
        <taxon>Bacteria</taxon>
        <taxon>Pseudomonadati</taxon>
        <taxon>Thermomicrobiota</taxon>
        <taxon>Thermomicrobia</taxon>
        <taxon>Thermomicrobiales</taxon>
        <taxon>environmental samples</taxon>
    </lineage>
</organism>
<feature type="compositionally biased region" description="Gly residues" evidence="1">
    <location>
        <begin position="1"/>
        <end position="10"/>
    </location>
</feature>
<accession>A0A6J4V6H6</accession>
<reference evidence="2" key="1">
    <citation type="submission" date="2020-02" db="EMBL/GenBank/DDBJ databases">
        <authorList>
            <person name="Meier V. D."/>
        </authorList>
    </citation>
    <scope>NUCLEOTIDE SEQUENCE</scope>
    <source>
        <strain evidence="2">AVDCRST_MAG59</strain>
    </source>
</reference>
<protein>
    <submittedName>
        <fullName evidence="2">Uncharacterized protein</fullName>
    </submittedName>
</protein>
<sequence>GRIGFPGRGGSAADRPPPPRRPRRRRSPSGPRSAQRPPGPPRAARRGRRPLARRGDRLAGGAGRAVAAAPASGRGGRGVADAGERRAGRARPGRALAPRRPVAQRLDADRLAVAADAPGRGAGRGVDHLRLRRAVVGVRAGRPGGVAEPRPRAAERRGRPPGDARVGDAAVPAGDAGARRHAGGRTGRPLLGRRRPRRRGRRRHGLPPGLPGAALRLPGHPGWRPGEPDGLGRRLRGCPATRPPRLHRPLRRRHGRTAGDRRRGAALPRRL</sequence>
<feature type="non-terminal residue" evidence="2">
    <location>
        <position position="1"/>
    </location>
</feature>